<dbReference type="Gene3D" id="3.30.70.100">
    <property type="match status" value="1"/>
</dbReference>
<comment type="similarity">
    <text evidence="1 7">Belongs to the acylphosphatase family.</text>
</comment>
<dbReference type="PROSITE" id="PS00151">
    <property type="entry name" value="ACYLPHOSPHATASE_2"/>
    <property type="match status" value="1"/>
</dbReference>
<organism evidence="9 10">
    <name type="scientific">Coralloluteibacterium stylophorae</name>
    <dbReference type="NCBI Taxonomy" id="1776034"/>
    <lineage>
        <taxon>Bacteria</taxon>
        <taxon>Pseudomonadati</taxon>
        <taxon>Pseudomonadota</taxon>
        <taxon>Gammaproteobacteria</taxon>
        <taxon>Lysobacterales</taxon>
        <taxon>Lysobacteraceae</taxon>
        <taxon>Coralloluteibacterium</taxon>
    </lineage>
</organism>
<dbReference type="NCBIfam" id="NF011018">
    <property type="entry name" value="PRK14446.1"/>
    <property type="match status" value="1"/>
</dbReference>
<accession>A0AAP2C9B4</accession>
<feature type="domain" description="Acylphosphatase-like" evidence="8">
    <location>
        <begin position="3"/>
        <end position="90"/>
    </location>
</feature>
<feature type="active site" evidence="5">
    <location>
        <position position="36"/>
    </location>
</feature>
<dbReference type="RefSeq" id="WP_213173540.1">
    <property type="nucleotide sequence ID" value="NZ_JAGQFT020000003.1"/>
</dbReference>
<dbReference type="PANTHER" id="PTHR47268:SF4">
    <property type="entry name" value="ACYLPHOSPHATASE"/>
    <property type="match status" value="1"/>
</dbReference>
<dbReference type="SUPFAM" id="SSF54975">
    <property type="entry name" value="Acylphosphatase/BLUF domain-like"/>
    <property type="match status" value="1"/>
</dbReference>
<comment type="caution">
    <text evidence="9">The sequence shown here is derived from an EMBL/GenBank/DDBJ whole genome shotgun (WGS) entry which is preliminary data.</text>
</comment>
<dbReference type="InterPro" id="IPR017968">
    <property type="entry name" value="Acylphosphatase_CS"/>
</dbReference>
<evidence type="ECO:0000256" key="2">
    <source>
        <dbReference type="ARBA" id="ARBA00012150"/>
    </source>
</evidence>
<keyword evidence="5 6" id="KW-0378">Hydrolase</keyword>
<dbReference type="EMBL" id="JAGQFT020000003">
    <property type="protein sequence ID" value="MBS7456628.1"/>
    <property type="molecule type" value="Genomic_DNA"/>
</dbReference>
<evidence type="ECO:0000256" key="7">
    <source>
        <dbReference type="RuleBase" id="RU004168"/>
    </source>
</evidence>
<protein>
    <recommendedName>
        <fullName evidence="3 5">Acylphosphatase</fullName>
        <ecNumber evidence="2 5">3.6.1.7</ecNumber>
    </recommendedName>
</protein>
<evidence type="ECO:0000313" key="9">
    <source>
        <dbReference type="EMBL" id="MBS7456628.1"/>
    </source>
</evidence>
<evidence type="ECO:0000256" key="3">
    <source>
        <dbReference type="ARBA" id="ARBA00015991"/>
    </source>
</evidence>
<dbReference type="PANTHER" id="PTHR47268">
    <property type="entry name" value="ACYLPHOSPHATASE"/>
    <property type="match status" value="1"/>
</dbReference>
<dbReference type="GO" id="GO:0003998">
    <property type="term" value="F:acylphosphatase activity"/>
    <property type="evidence" value="ECO:0007669"/>
    <property type="project" value="UniProtKB-EC"/>
</dbReference>
<sequence length="90" mass="10008">MNAARFFVSGYVQGVFFRASTRDEAERLELRGYARNLEDGRVEVLAIGEAAALAALERWLWQGPTQARVDAVRREDVELDVAAGGGFQTY</sequence>
<name>A0AAP2C9B4_9GAMM</name>
<keyword evidence="10" id="KW-1185">Reference proteome</keyword>
<dbReference type="PROSITE" id="PS00150">
    <property type="entry name" value="ACYLPHOSPHATASE_1"/>
    <property type="match status" value="1"/>
</dbReference>
<dbReference type="PROSITE" id="PS51160">
    <property type="entry name" value="ACYLPHOSPHATASE_3"/>
    <property type="match status" value="1"/>
</dbReference>
<proteinExistence type="inferred from homology"/>
<evidence type="ECO:0000256" key="1">
    <source>
        <dbReference type="ARBA" id="ARBA00005614"/>
    </source>
</evidence>
<reference evidence="9 10" key="1">
    <citation type="journal article" date="2021" name="Microbiol. Resour. Announc.">
        <title>Draft Genome Sequence of Coralloluteibacterium stylophorae LMG 29479T.</title>
        <authorList>
            <person name="Karlyshev A.V."/>
            <person name="Kudryashova E.B."/>
            <person name="Ariskina E.V."/>
            <person name="Conroy A.P."/>
            <person name="Abidueva E.Y."/>
        </authorList>
    </citation>
    <scope>NUCLEOTIDE SEQUENCE [LARGE SCALE GENOMIC DNA]</scope>
    <source>
        <strain evidence="9 10">LMG 29479</strain>
    </source>
</reference>
<dbReference type="NCBIfam" id="NF011022">
    <property type="entry name" value="PRK14451.1"/>
    <property type="match status" value="1"/>
</dbReference>
<comment type="catalytic activity">
    <reaction evidence="4 5 6">
        <text>an acyl phosphate + H2O = a carboxylate + phosphate + H(+)</text>
        <dbReference type="Rhea" id="RHEA:14965"/>
        <dbReference type="ChEBI" id="CHEBI:15377"/>
        <dbReference type="ChEBI" id="CHEBI:15378"/>
        <dbReference type="ChEBI" id="CHEBI:29067"/>
        <dbReference type="ChEBI" id="CHEBI:43474"/>
        <dbReference type="ChEBI" id="CHEBI:59918"/>
        <dbReference type="EC" id="3.6.1.7"/>
    </reaction>
</comment>
<dbReference type="AlphaFoldDB" id="A0AAP2C9B4"/>
<dbReference type="Proteomes" id="UP000675747">
    <property type="component" value="Unassembled WGS sequence"/>
</dbReference>
<evidence type="ECO:0000256" key="4">
    <source>
        <dbReference type="ARBA" id="ARBA00047645"/>
    </source>
</evidence>
<dbReference type="EC" id="3.6.1.7" evidence="2 5"/>
<evidence type="ECO:0000256" key="5">
    <source>
        <dbReference type="PROSITE-ProRule" id="PRU00520"/>
    </source>
</evidence>
<feature type="active site" evidence="5">
    <location>
        <position position="18"/>
    </location>
</feature>
<evidence type="ECO:0000259" key="8">
    <source>
        <dbReference type="PROSITE" id="PS51160"/>
    </source>
</evidence>
<dbReference type="InterPro" id="IPR036046">
    <property type="entry name" value="Acylphosphatase-like_dom_sf"/>
</dbReference>
<evidence type="ECO:0000256" key="6">
    <source>
        <dbReference type="RuleBase" id="RU000553"/>
    </source>
</evidence>
<evidence type="ECO:0000313" key="10">
    <source>
        <dbReference type="Proteomes" id="UP000675747"/>
    </source>
</evidence>
<gene>
    <name evidence="9" type="ORF">KB893_005700</name>
</gene>
<dbReference type="Pfam" id="PF00708">
    <property type="entry name" value="Acylphosphatase"/>
    <property type="match status" value="1"/>
</dbReference>
<dbReference type="InterPro" id="IPR001792">
    <property type="entry name" value="Acylphosphatase-like_dom"/>
</dbReference>
<dbReference type="InterPro" id="IPR020456">
    <property type="entry name" value="Acylphosphatase"/>
</dbReference>